<proteinExistence type="predicted"/>
<dbReference type="InterPro" id="IPR036388">
    <property type="entry name" value="WH-like_DNA-bd_sf"/>
</dbReference>
<dbReference type="HOGENOM" id="CLU_1395685_0_0_7"/>
<protein>
    <recommendedName>
        <fullName evidence="3">Helix-turn-helix domain-containing protein</fullName>
    </recommendedName>
</protein>
<dbReference type="Pfam" id="PF13730">
    <property type="entry name" value="HTH_36"/>
    <property type="match status" value="1"/>
</dbReference>
<accession>B6BP03</accession>
<gene>
    <name evidence="1" type="ORF">SMGD1_0690</name>
</gene>
<sequence>MDKDRRFEGIWIPKEIWLSNELTTQEKIFFVEIKSLDNKDGCFASNGYFADFFKISKTRVSLVIKSLIEKRYIKSTIVYKEGTKQILKRVLNVSFTPSITKVKDPIEEKLKDNNTLNNIFNNTTTLRRETFKAFKERFIKDNSNNKFYTRGIGWETYTAFIINEERLIFNTVSHKILDKNEAFEVWKYLYKESIV</sequence>
<dbReference type="OrthoDB" id="5340311at2"/>
<dbReference type="eggNOG" id="ENOG503360E">
    <property type="taxonomic scope" value="Bacteria"/>
</dbReference>
<name>B6BP03_SULGG</name>
<reference evidence="1 2" key="1">
    <citation type="journal article" date="2012" name="Proc. Natl. Acad. Sci. U.S.A.">
        <title>Genome and physiology of a model Epsilonproteobacterium responsible for sulfide detoxification in marine oxygen depletion zones.</title>
        <authorList>
            <person name="Grote J."/>
            <person name="Schott T."/>
            <person name="Bruckner C.G."/>
            <person name="Glockner F.O."/>
            <person name="Jost G."/>
            <person name="Teeling H."/>
            <person name="Labrenz M."/>
            <person name="Jurgens K."/>
        </authorList>
    </citation>
    <scope>NUCLEOTIDE SEQUENCE [LARGE SCALE GENOMIC DNA]</scope>
    <source>
        <strain evidence="1 2">GD1</strain>
    </source>
</reference>
<comment type="caution">
    <text evidence="1">The sequence shown here is derived from an EMBL/GenBank/DDBJ whole genome shotgun (WGS) entry which is preliminary data.</text>
</comment>
<organism evidence="1 2">
    <name type="scientific">Sulfurimonas gotlandica (strain DSM 19862 / JCM 16533 / GD1)</name>
    <dbReference type="NCBI Taxonomy" id="929558"/>
    <lineage>
        <taxon>Bacteria</taxon>
        <taxon>Pseudomonadati</taxon>
        <taxon>Campylobacterota</taxon>
        <taxon>Epsilonproteobacteria</taxon>
        <taxon>Campylobacterales</taxon>
        <taxon>Sulfurimonadaceae</taxon>
        <taxon>Sulfurimonas</taxon>
    </lineage>
</organism>
<evidence type="ECO:0000313" key="2">
    <source>
        <dbReference type="Proteomes" id="UP000006431"/>
    </source>
</evidence>
<dbReference type="PATRIC" id="fig|929558.5.peg.689"/>
<evidence type="ECO:0008006" key="3">
    <source>
        <dbReference type="Google" id="ProtNLM"/>
    </source>
</evidence>
<accession>H1FW99</accession>
<dbReference type="Gene3D" id="1.10.10.10">
    <property type="entry name" value="Winged helix-like DNA-binding domain superfamily/Winged helix DNA-binding domain"/>
    <property type="match status" value="1"/>
</dbReference>
<evidence type="ECO:0000313" key="1">
    <source>
        <dbReference type="EMBL" id="EHP29217.1"/>
    </source>
</evidence>
<dbReference type="Proteomes" id="UP000006431">
    <property type="component" value="Unassembled WGS sequence"/>
</dbReference>
<dbReference type="RefSeq" id="WP_008340133.1">
    <property type="nucleotide sequence ID" value="NZ_AFRZ01000001.1"/>
</dbReference>
<dbReference type="AlphaFoldDB" id="B6BP03"/>
<dbReference type="EMBL" id="AFRZ01000001">
    <property type="protein sequence ID" value="EHP29217.1"/>
    <property type="molecule type" value="Genomic_DNA"/>
</dbReference>
<keyword evidence="2" id="KW-1185">Reference proteome</keyword>